<dbReference type="InterPro" id="IPR001568">
    <property type="entry name" value="RNase_T2-like"/>
</dbReference>
<keyword evidence="6" id="KW-0732">Signal</keyword>
<dbReference type="InterPro" id="IPR033697">
    <property type="entry name" value="Ribonuclease_T2_eukaryotic"/>
</dbReference>
<dbReference type="GO" id="GO:0006401">
    <property type="term" value="P:RNA catabolic process"/>
    <property type="evidence" value="ECO:0007669"/>
    <property type="project" value="TreeGrafter"/>
</dbReference>
<reference evidence="7 8" key="1">
    <citation type="journal article" date="2017" name="Curr. Biol.">
        <title>Genome architecture and evolution of a unichromosomal asexual nematode.</title>
        <authorList>
            <person name="Fradin H."/>
            <person name="Zegar C."/>
            <person name="Gutwein M."/>
            <person name="Lucas J."/>
            <person name="Kovtun M."/>
            <person name="Corcoran D."/>
            <person name="Baugh L.R."/>
            <person name="Kiontke K."/>
            <person name="Gunsalus K."/>
            <person name="Fitch D.H."/>
            <person name="Piano F."/>
        </authorList>
    </citation>
    <scope>NUCLEOTIDE SEQUENCE [LARGE SCALE GENOMIC DNA]</scope>
    <source>
        <strain evidence="7">PF1309</strain>
    </source>
</reference>
<dbReference type="Pfam" id="PF11277">
    <property type="entry name" value="Med24_N"/>
    <property type="match status" value="1"/>
</dbReference>
<dbReference type="InterPro" id="IPR033130">
    <property type="entry name" value="RNase_T2_His_AS_2"/>
</dbReference>
<evidence type="ECO:0000313" key="8">
    <source>
        <dbReference type="Proteomes" id="UP000218231"/>
    </source>
</evidence>
<feature type="chain" id="PRO_5012403779" evidence="6">
    <location>
        <begin position="20"/>
        <end position="1338"/>
    </location>
</feature>
<dbReference type="Proteomes" id="UP000218231">
    <property type="component" value="Unassembled WGS sequence"/>
</dbReference>
<feature type="active site" evidence="3">
    <location>
        <position position="123"/>
    </location>
</feature>
<dbReference type="GO" id="GO:0005576">
    <property type="term" value="C:extracellular region"/>
    <property type="evidence" value="ECO:0007669"/>
    <property type="project" value="TreeGrafter"/>
</dbReference>
<dbReference type="CDD" id="cd01061">
    <property type="entry name" value="RNase_T2_euk"/>
    <property type="match status" value="1"/>
</dbReference>
<dbReference type="InterPro" id="IPR036430">
    <property type="entry name" value="RNase_T2-like_sf"/>
</dbReference>
<dbReference type="Gene3D" id="3.90.730.10">
    <property type="entry name" value="Ribonuclease T2-like"/>
    <property type="match status" value="1"/>
</dbReference>
<keyword evidence="2" id="KW-1015">Disulfide bond</keyword>
<dbReference type="InterPro" id="IPR021429">
    <property type="entry name" value="Mediator_Med24"/>
</dbReference>
<evidence type="ECO:0000256" key="1">
    <source>
        <dbReference type="ARBA" id="ARBA00007469"/>
    </source>
</evidence>
<feature type="region of interest" description="Disordered" evidence="5">
    <location>
        <begin position="889"/>
        <end position="926"/>
    </location>
</feature>
<keyword evidence="8" id="KW-1185">Reference proteome</keyword>
<dbReference type="OrthoDB" id="21216at2759"/>
<feature type="signal peptide" evidence="6">
    <location>
        <begin position="1"/>
        <end position="19"/>
    </location>
</feature>
<dbReference type="InterPro" id="IPR018188">
    <property type="entry name" value="RNase_T2_His_AS_1"/>
</dbReference>
<feature type="active site" evidence="3">
    <location>
        <position position="65"/>
    </location>
</feature>
<dbReference type="PROSITE" id="PS00530">
    <property type="entry name" value="RNASE_T2_1"/>
    <property type="match status" value="1"/>
</dbReference>
<comment type="similarity">
    <text evidence="1 4">Belongs to the RNase T2 family.</text>
</comment>
<dbReference type="GO" id="GO:0016592">
    <property type="term" value="C:mediator complex"/>
    <property type="evidence" value="ECO:0007669"/>
    <property type="project" value="InterPro"/>
</dbReference>
<dbReference type="PANTHER" id="PTHR11240:SF22">
    <property type="entry name" value="RIBONUCLEASE T2"/>
    <property type="match status" value="1"/>
</dbReference>
<sequence>MGRFIVLSLLLATICWVQASKKNDGANFDYFMLVRIYPDAVCRADDDTVPDSCEIPKGTPMWTLHGLWPNYADGSYPQFCKGHPRKYDEHTIDPIREMLLKFWPNYYPTKTADSFWKHEYEKHGTCSQSLPDFDSELKYFNKSLDLNALYDLEKGMREKLVPREKPYSRSLFELSLKAGVSENRRLEISCVRDKKTKQVLLADIRICLNKTSLRPIDCPVKVNQSEINAHWYVKKKMLRKTKIESRILGESPPLPGFYECPDEFYFLQTDRLKCNQYTMFHEAFFMVPSNCHRHCFIIALFYILVSLPIICLLKRAINRWNAKSGEYQIHSFDNPVATRRKMVQNNEDEAVKWARTLVAELWRNNLSTVDFSYEIRKECREETGQFASRLAEELLYSAGSLQHFHTIALDCLQLLVHSEYLSWSDYLRVISLYSRFDNQKCVFQLCQLLEDQLPSIECGLQQDDCNRLRDAIIQVAKWLLRGIEFCCQDELRIHQETGRRMMQTARVFAQDPFISRLLSISAQQMPELPTAISHLLQNAEDSEYLDHSEAEALESLSLLFDKTFKPLKFEMANVISGNYRLRCSSIRSLVSVYACFRVLTPAAEVADVIFMFSQLHKYTFENAVFDLIHATLMIQVQEQEMIEGSKFKWSIMVFLFLKLPDILNHLTNNRGVPREAIERALGRIVNEYKTLIDDIDAASKCNTLKCLILELVQNGTMDEGIAGRLNSRREDQLQATPELSYLIREMYRSTSEYNIMTLARSTSDDLVLKMLSQKQYASYLKLFSSMTGSGGVSFGANCALYARDSTLGHFTSGIASASLMLQNRIKFGNRHKIFDYTFIMLTKVSMMYDMLTFDEIVNGFGGATSPADNRDCIFYKWSVKYLKRISPPPVEVTSTENSEEEKSEAVKMETDEPENNAGEGGKEDVEMDDPQMQINRAEYREKADRWKQGNLFWVADDADFESAINLLSFVAEQIFEDYKTKEHRLNLEEMKNIINSMRNATCLLVCMIEWLDCQKTCEAKRIMARHIIAVLEEITHEDIEDGRLRFVFLMCKPILEEMIDTPIVASPIPNALMIIANRDVPKMRRNQIPDQEILRKAWFGIQRHNWASPYILRILEHANRARTHKEWIHFFVHHMLKMNCPDMMAKTIDLLSACTMLDAAGTLIRILETLVDSMIKEHADASDNMQFCHPFVMPLVALLTQVLLLSVWVAHKGSTLQQSNESAKNVSAEDGEKSDWELLQQSVEVTINRFAKLAQRGMMSLCVCVVCHTLREIAAAPDSEPKRLLTKMIPHKMLFQLARVCPASMPVELFANFCQSEEGGSLDEQLRYLCSLKKYGGF</sequence>
<evidence type="ECO:0000256" key="2">
    <source>
        <dbReference type="ARBA" id="ARBA00023157"/>
    </source>
</evidence>
<gene>
    <name evidence="7" type="ORF">WR25_24140</name>
</gene>
<evidence type="ECO:0000256" key="5">
    <source>
        <dbReference type="SAM" id="MobiDB-lite"/>
    </source>
</evidence>
<name>A0A2A2K1Z4_9BILA</name>
<dbReference type="GO" id="GO:0033897">
    <property type="term" value="F:ribonuclease T2 activity"/>
    <property type="evidence" value="ECO:0007669"/>
    <property type="project" value="InterPro"/>
</dbReference>
<proteinExistence type="inferred from homology"/>
<evidence type="ECO:0000313" key="7">
    <source>
        <dbReference type="EMBL" id="PAV67892.1"/>
    </source>
</evidence>
<evidence type="ECO:0000256" key="6">
    <source>
        <dbReference type="SAM" id="SignalP"/>
    </source>
</evidence>
<dbReference type="Pfam" id="PF00445">
    <property type="entry name" value="Ribonuclease_T2"/>
    <property type="match status" value="1"/>
</dbReference>
<dbReference type="SUPFAM" id="SSF55895">
    <property type="entry name" value="Ribonuclease Rh-like"/>
    <property type="match status" value="1"/>
</dbReference>
<dbReference type="GO" id="GO:0003723">
    <property type="term" value="F:RNA binding"/>
    <property type="evidence" value="ECO:0007669"/>
    <property type="project" value="InterPro"/>
</dbReference>
<feature type="active site" evidence="3">
    <location>
        <position position="119"/>
    </location>
</feature>
<evidence type="ECO:0000256" key="3">
    <source>
        <dbReference type="PIRSR" id="PIRSR633697-1"/>
    </source>
</evidence>
<evidence type="ECO:0000256" key="4">
    <source>
        <dbReference type="RuleBase" id="RU004328"/>
    </source>
</evidence>
<dbReference type="STRING" id="2018661.A0A2A2K1Z4"/>
<comment type="caution">
    <text evidence="7">The sequence shown here is derived from an EMBL/GenBank/DDBJ whole genome shotgun (WGS) entry which is preliminary data.</text>
</comment>
<dbReference type="PANTHER" id="PTHR11240">
    <property type="entry name" value="RIBONUCLEASE T2"/>
    <property type="match status" value="1"/>
</dbReference>
<dbReference type="PROSITE" id="PS00531">
    <property type="entry name" value="RNASE_T2_2"/>
    <property type="match status" value="1"/>
</dbReference>
<protein>
    <submittedName>
        <fullName evidence="7">Uncharacterized protein</fullName>
    </submittedName>
</protein>
<organism evidence="7 8">
    <name type="scientific">Diploscapter pachys</name>
    <dbReference type="NCBI Taxonomy" id="2018661"/>
    <lineage>
        <taxon>Eukaryota</taxon>
        <taxon>Metazoa</taxon>
        <taxon>Ecdysozoa</taxon>
        <taxon>Nematoda</taxon>
        <taxon>Chromadorea</taxon>
        <taxon>Rhabditida</taxon>
        <taxon>Rhabditina</taxon>
        <taxon>Rhabditomorpha</taxon>
        <taxon>Rhabditoidea</taxon>
        <taxon>Rhabditidae</taxon>
        <taxon>Diploscapter</taxon>
    </lineage>
</organism>
<dbReference type="EMBL" id="LIAE01009873">
    <property type="protein sequence ID" value="PAV67892.1"/>
    <property type="molecule type" value="Genomic_DNA"/>
</dbReference>
<accession>A0A2A2K1Z4</accession>